<dbReference type="RefSeq" id="WP_074961341.1">
    <property type="nucleotide sequence ID" value="NZ_FOYA01000001.1"/>
</dbReference>
<dbReference type="Pfam" id="PF10035">
    <property type="entry name" value="DUF2179"/>
    <property type="match status" value="1"/>
</dbReference>
<feature type="transmembrane region" description="Helical" evidence="6">
    <location>
        <begin position="17"/>
        <end position="36"/>
    </location>
</feature>
<dbReference type="InterPro" id="IPR019264">
    <property type="entry name" value="DUF2179"/>
</dbReference>
<proteinExistence type="predicted"/>
<evidence type="ECO:0000256" key="2">
    <source>
        <dbReference type="ARBA" id="ARBA00022475"/>
    </source>
</evidence>
<protein>
    <recommendedName>
        <fullName evidence="7">DUF2179 domain-containing protein</fullName>
    </recommendedName>
</protein>
<evidence type="ECO:0000256" key="1">
    <source>
        <dbReference type="ARBA" id="ARBA00004651"/>
    </source>
</evidence>
<feature type="transmembrane region" description="Helical" evidence="6">
    <location>
        <begin position="156"/>
        <end position="174"/>
    </location>
</feature>
<feature type="transmembrane region" description="Helical" evidence="6">
    <location>
        <begin position="56"/>
        <end position="76"/>
    </location>
</feature>
<dbReference type="Pfam" id="PF02588">
    <property type="entry name" value="YitT_membrane"/>
    <property type="match status" value="1"/>
</dbReference>
<feature type="domain" description="DUF2179" evidence="7">
    <location>
        <begin position="225"/>
        <end position="284"/>
    </location>
</feature>
<keyword evidence="3 6" id="KW-0812">Transmembrane</keyword>
<name>A0A0M9VIF7_9FLAO</name>
<dbReference type="CDD" id="cd16380">
    <property type="entry name" value="YitT_C"/>
    <property type="match status" value="1"/>
</dbReference>
<dbReference type="EMBL" id="LIYD01000005">
    <property type="protein sequence ID" value="KOS06600.1"/>
    <property type="molecule type" value="Genomic_DNA"/>
</dbReference>
<evidence type="ECO:0000256" key="5">
    <source>
        <dbReference type="ARBA" id="ARBA00023136"/>
    </source>
</evidence>
<reference evidence="8 9" key="1">
    <citation type="submission" date="2015-08" db="EMBL/GenBank/DDBJ databases">
        <title>Whole genome sequence of Flavobacterium akiainvivens IK-1T, from decaying Wikstroemia oahuensis, an endemic Hawaiian shrub.</title>
        <authorList>
            <person name="Wan X."/>
            <person name="Hou S."/>
            <person name="Saito J."/>
            <person name="Donachie S."/>
        </authorList>
    </citation>
    <scope>NUCLEOTIDE SEQUENCE [LARGE SCALE GENOMIC DNA]</scope>
    <source>
        <strain evidence="8 9">IK-1</strain>
    </source>
</reference>
<dbReference type="STRING" id="1202724.AM493_11560"/>
<keyword evidence="2" id="KW-1003">Cell membrane</keyword>
<feature type="transmembrane region" description="Helical" evidence="6">
    <location>
        <begin position="83"/>
        <end position="101"/>
    </location>
</feature>
<dbReference type="InterPro" id="IPR051461">
    <property type="entry name" value="UPF0750_membrane"/>
</dbReference>
<dbReference type="PANTHER" id="PTHR33545:SF3">
    <property type="entry name" value="UPF0750 MEMBRANE PROTEIN YQFU"/>
    <property type="match status" value="1"/>
</dbReference>
<dbReference type="GO" id="GO:0005886">
    <property type="term" value="C:plasma membrane"/>
    <property type="evidence" value="ECO:0007669"/>
    <property type="project" value="UniProtKB-SubCell"/>
</dbReference>
<dbReference type="AlphaFoldDB" id="A0A0M9VIF7"/>
<comment type="caution">
    <text evidence="8">The sequence shown here is derived from an EMBL/GenBank/DDBJ whole genome shotgun (WGS) entry which is preliminary data.</text>
</comment>
<feature type="transmembrane region" description="Helical" evidence="6">
    <location>
        <begin position="113"/>
        <end position="135"/>
    </location>
</feature>
<evidence type="ECO:0000313" key="9">
    <source>
        <dbReference type="Proteomes" id="UP000037755"/>
    </source>
</evidence>
<gene>
    <name evidence="8" type="ORF">AM493_11560</name>
</gene>
<evidence type="ECO:0000256" key="4">
    <source>
        <dbReference type="ARBA" id="ARBA00022989"/>
    </source>
</evidence>
<sequence length="292" mass="32539">MNAIINKLHIKDTLTDYVYLILGILSINFALKGLLMPNHFFDGGITGLSILLHEKYHFDIDIVIVLLNLPLVALGYKLVGKKFFFKSLIAIVLLGVCLRWLDVPELTHDKLIISAFGGFFIGLGVGFGMRGGCALDGIEVLAVYTGKRVGFTMSEIILGLNLVIFLIASAFFGLEKAFYSMLTYFVASRTIAYVVDGIQEFTGMTIISSKSEEIKRYLVLEMEKGITIYKGERGFMKDSFEVSADVDIIYTVVTRLEVRRLKAALHEIDPKAFVFSQSIKETAGGVLKRKEH</sequence>
<evidence type="ECO:0000256" key="6">
    <source>
        <dbReference type="SAM" id="Phobius"/>
    </source>
</evidence>
<dbReference type="PANTHER" id="PTHR33545">
    <property type="entry name" value="UPF0750 MEMBRANE PROTEIN YITT-RELATED"/>
    <property type="match status" value="1"/>
</dbReference>
<dbReference type="PIRSF" id="PIRSF006483">
    <property type="entry name" value="Membrane_protein_YitT"/>
    <property type="match status" value="1"/>
</dbReference>
<organism evidence="8 9">
    <name type="scientific">Flavobacterium akiainvivens</name>
    <dbReference type="NCBI Taxonomy" id="1202724"/>
    <lineage>
        <taxon>Bacteria</taxon>
        <taxon>Pseudomonadati</taxon>
        <taxon>Bacteroidota</taxon>
        <taxon>Flavobacteriia</taxon>
        <taxon>Flavobacteriales</taxon>
        <taxon>Flavobacteriaceae</taxon>
        <taxon>Flavobacterium</taxon>
    </lineage>
</organism>
<keyword evidence="5 6" id="KW-0472">Membrane</keyword>
<evidence type="ECO:0000256" key="3">
    <source>
        <dbReference type="ARBA" id="ARBA00022692"/>
    </source>
</evidence>
<dbReference type="Gene3D" id="3.30.70.120">
    <property type="match status" value="1"/>
</dbReference>
<dbReference type="InterPro" id="IPR015867">
    <property type="entry name" value="N-reg_PII/ATP_PRibTrfase_C"/>
</dbReference>
<dbReference type="Proteomes" id="UP000037755">
    <property type="component" value="Unassembled WGS sequence"/>
</dbReference>
<comment type="subcellular location">
    <subcellularLocation>
        <location evidence="1">Cell membrane</location>
        <topology evidence="1">Multi-pass membrane protein</topology>
    </subcellularLocation>
</comment>
<keyword evidence="4 6" id="KW-1133">Transmembrane helix</keyword>
<evidence type="ECO:0000259" key="7">
    <source>
        <dbReference type="Pfam" id="PF10035"/>
    </source>
</evidence>
<keyword evidence="9" id="KW-1185">Reference proteome</keyword>
<dbReference type="PATRIC" id="fig|1202724.3.peg.2397"/>
<dbReference type="InterPro" id="IPR003740">
    <property type="entry name" value="YitT"/>
</dbReference>
<evidence type="ECO:0000313" key="8">
    <source>
        <dbReference type="EMBL" id="KOS06600.1"/>
    </source>
</evidence>
<accession>A0A0M9VIF7</accession>